<comment type="caution">
    <text evidence="5">The sequence shown here is derived from an EMBL/GenBank/DDBJ whole genome shotgun (WGS) entry which is preliminary data.</text>
</comment>
<dbReference type="SUPFAM" id="SSF51735">
    <property type="entry name" value="NAD(P)-binding Rossmann-fold domains"/>
    <property type="match status" value="1"/>
</dbReference>
<sequence length="315" mass="34451">MSPPSSPTHHNIVILQGQYYKPLEFDLPPPFTHTTTVYPETPLSELHSRIHDATIIVTSVTPLDAVALSPQVTPYLQFIAVVAVGTDSIDLDACRKRGIVVSNTPNANVEAVSEHAIALYFAARRRVLEMHSLTRAGEWANRGTLMFDMLDRDRQPPLTCEDEVVGIIGYGAIGKRIAKLAQSLGMKVLISGRKGVTDPNASHPTQSDQVQRTPFDEVLKKSTVLFIAVPRTNSTLNMISTPELQSMSHQAVLVNVSRGGIVDEAALVTALKERWIMGAATDVFAKEPASPQNSLLLAEDTKDLNLTMLVDMMYI</sequence>
<name>A0A0F4YPI5_RASE3</name>
<dbReference type="PANTHER" id="PTHR43761">
    <property type="entry name" value="D-ISOMER SPECIFIC 2-HYDROXYACID DEHYDROGENASE FAMILY PROTEIN (AFU_ORTHOLOGUE AFUA_1G13630)"/>
    <property type="match status" value="1"/>
</dbReference>
<keyword evidence="6" id="KW-1185">Reference proteome</keyword>
<keyword evidence="2" id="KW-0560">Oxidoreductase</keyword>
<dbReference type="SUPFAM" id="SSF52283">
    <property type="entry name" value="Formate/glycerate dehydrogenase catalytic domain-like"/>
    <property type="match status" value="1"/>
</dbReference>
<evidence type="ECO:0000259" key="4">
    <source>
        <dbReference type="Pfam" id="PF02826"/>
    </source>
</evidence>
<dbReference type="Gene3D" id="3.40.50.720">
    <property type="entry name" value="NAD(P)-binding Rossmann-like Domain"/>
    <property type="match status" value="2"/>
</dbReference>
<dbReference type="InterPro" id="IPR036291">
    <property type="entry name" value="NAD(P)-bd_dom_sf"/>
</dbReference>
<evidence type="ECO:0000256" key="1">
    <source>
        <dbReference type="ARBA" id="ARBA00005854"/>
    </source>
</evidence>
<accession>A0A0F4YPI5</accession>
<dbReference type="CDD" id="cd05198">
    <property type="entry name" value="formate_dh_like"/>
    <property type="match status" value="1"/>
</dbReference>
<dbReference type="EMBL" id="LASV01000322">
    <property type="protein sequence ID" value="KKA19751.1"/>
    <property type="molecule type" value="Genomic_DNA"/>
</dbReference>
<dbReference type="Pfam" id="PF02826">
    <property type="entry name" value="2-Hacid_dh_C"/>
    <property type="match status" value="1"/>
</dbReference>
<gene>
    <name evidence="5" type="ORF">T310_6263</name>
</gene>
<evidence type="ECO:0000313" key="6">
    <source>
        <dbReference type="Proteomes" id="UP000053958"/>
    </source>
</evidence>
<dbReference type="PANTHER" id="PTHR43761:SF1">
    <property type="entry name" value="D-ISOMER SPECIFIC 2-HYDROXYACID DEHYDROGENASE CATALYTIC DOMAIN-CONTAINING PROTEIN-RELATED"/>
    <property type="match status" value="1"/>
</dbReference>
<dbReference type="InterPro" id="IPR006140">
    <property type="entry name" value="D-isomer_DH_NAD-bd"/>
</dbReference>
<dbReference type="GeneID" id="25318573"/>
<evidence type="ECO:0000256" key="2">
    <source>
        <dbReference type="ARBA" id="ARBA00023002"/>
    </source>
</evidence>
<comment type="similarity">
    <text evidence="1">Belongs to the D-isomer specific 2-hydroxyacid dehydrogenase family.</text>
</comment>
<dbReference type="InterPro" id="IPR050418">
    <property type="entry name" value="D-iso_2-hydroxyacid_DH_PdxB"/>
</dbReference>
<dbReference type="STRING" id="1408163.A0A0F4YPI5"/>
<evidence type="ECO:0000313" key="5">
    <source>
        <dbReference type="EMBL" id="KKA19751.1"/>
    </source>
</evidence>
<dbReference type="Proteomes" id="UP000053958">
    <property type="component" value="Unassembled WGS sequence"/>
</dbReference>
<protein>
    <submittedName>
        <fullName evidence="5">Glycerate dehydrogenase</fullName>
    </submittedName>
</protein>
<organism evidence="5 6">
    <name type="scientific">Rasamsonia emersonii (strain ATCC 16479 / CBS 393.64 / IMI 116815)</name>
    <dbReference type="NCBI Taxonomy" id="1408163"/>
    <lineage>
        <taxon>Eukaryota</taxon>
        <taxon>Fungi</taxon>
        <taxon>Dikarya</taxon>
        <taxon>Ascomycota</taxon>
        <taxon>Pezizomycotina</taxon>
        <taxon>Eurotiomycetes</taxon>
        <taxon>Eurotiomycetidae</taxon>
        <taxon>Eurotiales</taxon>
        <taxon>Trichocomaceae</taxon>
        <taxon>Rasamsonia</taxon>
    </lineage>
</organism>
<reference evidence="5 6" key="1">
    <citation type="submission" date="2015-04" db="EMBL/GenBank/DDBJ databases">
        <authorList>
            <person name="Heijne W.H."/>
            <person name="Fedorova N.D."/>
            <person name="Nierman W.C."/>
            <person name="Vollebregt A.W."/>
            <person name="Zhao Z."/>
            <person name="Wu L."/>
            <person name="Kumar M."/>
            <person name="Stam H."/>
            <person name="van den Berg M.A."/>
            <person name="Pel H.J."/>
        </authorList>
    </citation>
    <scope>NUCLEOTIDE SEQUENCE [LARGE SCALE GENOMIC DNA]</scope>
    <source>
        <strain evidence="5 6">CBS 393.64</strain>
    </source>
</reference>
<dbReference type="RefSeq" id="XP_013326363.1">
    <property type="nucleotide sequence ID" value="XM_013470909.1"/>
</dbReference>
<evidence type="ECO:0000256" key="3">
    <source>
        <dbReference type="ARBA" id="ARBA00023027"/>
    </source>
</evidence>
<feature type="domain" description="D-isomer specific 2-hydroxyacid dehydrogenase NAD-binding" evidence="4">
    <location>
        <begin position="117"/>
        <end position="298"/>
    </location>
</feature>
<proteinExistence type="inferred from homology"/>
<dbReference type="GO" id="GO:0051287">
    <property type="term" value="F:NAD binding"/>
    <property type="evidence" value="ECO:0007669"/>
    <property type="project" value="InterPro"/>
</dbReference>
<dbReference type="AlphaFoldDB" id="A0A0F4YPI5"/>
<dbReference type="OrthoDB" id="298012at2759"/>
<dbReference type="GO" id="GO:0016616">
    <property type="term" value="F:oxidoreductase activity, acting on the CH-OH group of donors, NAD or NADP as acceptor"/>
    <property type="evidence" value="ECO:0007669"/>
    <property type="project" value="InterPro"/>
</dbReference>
<keyword evidence="3" id="KW-0520">NAD</keyword>